<name>A0A382WA47_9ZZZZ</name>
<dbReference type="InterPro" id="IPR000085">
    <property type="entry name" value="RuvA"/>
</dbReference>
<keyword evidence="3" id="KW-0238">DNA-binding</keyword>
<reference evidence="6" key="1">
    <citation type="submission" date="2018-05" db="EMBL/GenBank/DDBJ databases">
        <authorList>
            <person name="Lanie J.A."/>
            <person name="Ng W.-L."/>
            <person name="Kazmierczak K.M."/>
            <person name="Andrzejewski T.M."/>
            <person name="Davidsen T.M."/>
            <person name="Wayne K.J."/>
            <person name="Tettelin H."/>
            <person name="Glass J.I."/>
            <person name="Rusch D."/>
            <person name="Podicherti R."/>
            <person name="Tsui H.-C.T."/>
            <person name="Winkler M.E."/>
        </authorList>
    </citation>
    <scope>NUCLEOTIDE SEQUENCE</scope>
</reference>
<keyword evidence="4" id="KW-0234">DNA repair</keyword>
<proteinExistence type="inferred from homology"/>
<evidence type="ECO:0000256" key="4">
    <source>
        <dbReference type="ARBA" id="ARBA00023204"/>
    </source>
</evidence>
<dbReference type="HAMAP" id="MF_00031">
    <property type="entry name" value="DNA_HJ_migration_RuvA"/>
    <property type="match status" value="1"/>
</dbReference>
<evidence type="ECO:0000313" key="6">
    <source>
        <dbReference type="EMBL" id="SVD55727.1"/>
    </source>
</evidence>
<keyword evidence="1" id="KW-0963">Cytoplasm</keyword>
<feature type="domain" description="DNA helicase Holliday junction RuvA type" evidence="5">
    <location>
        <begin position="1"/>
        <end position="62"/>
    </location>
</feature>
<dbReference type="NCBIfam" id="TIGR00084">
    <property type="entry name" value="ruvA"/>
    <property type="match status" value="1"/>
</dbReference>
<dbReference type="GO" id="GO:0003677">
    <property type="term" value="F:DNA binding"/>
    <property type="evidence" value="ECO:0007669"/>
    <property type="project" value="UniProtKB-KW"/>
</dbReference>
<sequence>MIAYLEGRVLLSGKGMLVIKTDSGVGYKVHVTQPLLSEYGPSDDIALHTHTHVRDDELTLYGFAVQEEKDWFEMLIKTTGVGPKLGLAILSALPVSQLTDAVLKDNMAAFSQVSGIGRKTAAKLCLDLRDHLKNGRLSVSVESRSANPVDSGIPVDEDRELASALKNMGYQEREIRQVLHQAGDREDSFEVRL</sequence>
<accession>A0A382WA47</accession>
<dbReference type="Pfam" id="PF14520">
    <property type="entry name" value="HHH_5"/>
    <property type="match status" value="1"/>
</dbReference>
<dbReference type="Gene3D" id="2.40.50.140">
    <property type="entry name" value="Nucleic acid-binding proteins"/>
    <property type="match status" value="1"/>
</dbReference>
<dbReference type="GO" id="GO:0005524">
    <property type="term" value="F:ATP binding"/>
    <property type="evidence" value="ECO:0007669"/>
    <property type="project" value="InterPro"/>
</dbReference>
<evidence type="ECO:0000259" key="5">
    <source>
        <dbReference type="Pfam" id="PF01330"/>
    </source>
</evidence>
<dbReference type="AlphaFoldDB" id="A0A382WA47"/>
<dbReference type="GO" id="GO:0006281">
    <property type="term" value="P:DNA repair"/>
    <property type="evidence" value="ECO:0007669"/>
    <property type="project" value="UniProtKB-KW"/>
</dbReference>
<gene>
    <name evidence="6" type="ORF">METZ01_LOCUS408581</name>
</gene>
<dbReference type="InterPro" id="IPR010994">
    <property type="entry name" value="RuvA_2-like"/>
</dbReference>
<keyword evidence="2" id="KW-0227">DNA damage</keyword>
<dbReference type="InterPro" id="IPR012340">
    <property type="entry name" value="NA-bd_OB-fold"/>
</dbReference>
<dbReference type="InterPro" id="IPR013849">
    <property type="entry name" value="DNA_helicase_Holl-junc_RuvA_I"/>
</dbReference>
<dbReference type="SUPFAM" id="SSF47781">
    <property type="entry name" value="RuvA domain 2-like"/>
    <property type="match status" value="1"/>
</dbReference>
<dbReference type="SUPFAM" id="SSF50249">
    <property type="entry name" value="Nucleic acid-binding proteins"/>
    <property type="match status" value="1"/>
</dbReference>
<evidence type="ECO:0000256" key="1">
    <source>
        <dbReference type="ARBA" id="ARBA00022490"/>
    </source>
</evidence>
<dbReference type="Pfam" id="PF01330">
    <property type="entry name" value="RuvA_N"/>
    <property type="match status" value="1"/>
</dbReference>
<feature type="non-terminal residue" evidence="6">
    <location>
        <position position="193"/>
    </location>
</feature>
<evidence type="ECO:0000256" key="3">
    <source>
        <dbReference type="ARBA" id="ARBA00023125"/>
    </source>
</evidence>
<organism evidence="6">
    <name type="scientific">marine metagenome</name>
    <dbReference type="NCBI Taxonomy" id="408172"/>
    <lineage>
        <taxon>unclassified sequences</taxon>
        <taxon>metagenomes</taxon>
        <taxon>ecological metagenomes</taxon>
    </lineage>
</organism>
<dbReference type="Gene3D" id="1.10.150.20">
    <property type="entry name" value="5' to 3' exonuclease, C-terminal subdomain"/>
    <property type="match status" value="1"/>
</dbReference>
<dbReference type="GO" id="GO:0009378">
    <property type="term" value="F:four-way junction helicase activity"/>
    <property type="evidence" value="ECO:0007669"/>
    <property type="project" value="InterPro"/>
</dbReference>
<evidence type="ECO:0000256" key="2">
    <source>
        <dbReference type="ARBA" id="ARBA00022763"/>
    </source>
</evidence>
<dbReference type="EMBL" id="UINC01158272">
    <property type="protein sequence ID" value="SVD55727.1"/>
    <property type="molecule type" value="Genomic_DNA"/>
</dbReference>
<dbReference type="GO" id="GO:0006310">
    <property type="term" value="P:DNA recombination"/>
    <property type="evidence" value="ECO:0007669"/>
    <property type="project" value="InterPro"/>
</dbReference>
<protein>
    <recommendedName>
        <fullName evidence="5">DNA helicase Holliday junction RuvA type domain-containing protein</fullName>
    </recommendedName>
</protein>